<dbReference type="EMBL" id="OX459123">
    <property type="protein sequence ID" value="CAI9108879.1"/>
    <property type="molecule type" value="Genomic_DNA"/>
</dbReference>
<evidence type="ECO:0000313" key="1">
    <source>
        <dbReference type="EMBL" id="CAI9108879.1"/>
    </source>
</evidence>
<protein>
    <submittedName>
        <fullName evidence="1">OLC1v1008580C1</fullName>
    </submittedName>
</protein>
<proteinExistence type="predicted"/>
<reference evidence="1" key="1">
    <citation type="submission" date="2023-03" db="EMBL/GenBank/DDBJ databases">
        <authorList>
            <person name="Julca I."/>
        </authorList>
    </citation>
    <scope>NUCLEOTIDE SEQUENCE</scope>
</reference>
<sequence length="84" mass="9677">MPWQNGVSNNDAGVFCLRHMETYFAESIDDWEAGFDTGNSGKQIETLRVKYMAEILLSGVNDYNEFVLDAARRFNKELRKKVKP</sequence>
<organism evidence="1 2">
    <name type="scientific">Oldenlandia corymbosa var. corymbosa</name>
    <dbReference type="NCBI Taxonomy" id="529605"/>
    <lineage>
        <taxon>Eukaryota</taxon>
        <taxon>Viridiplantae</taxon>
        <taxon>Streptophyta</taxon>
        <taxon>Embryophyta</taxon>
        <taxon>Tracheophyta</taxon>
        <taxon>Spermatophyta</taxon>
        <taxon>Magnoliopsida</taxon>
        <taxon>eudicotyledons</taxon>
        <taxon>Gunneridae</taxon>
        <taxon>Pentapetalae</taxon>
        <taxon>asterids</taxon>
        <taxon>lamiids</taxon>
        <taxon>Gentianales</taxon>
        <taxon>Rubiaceae</taxon>
        <taxon>Rubioideae</taxon>
        <taxon>Spermacoceae</taxon>
        <taxon>Hedyotis-Oldenlandia complex</taxon>
        <taxon>Oldenlandia</taxon>
    </lineage>
</organism>
<accession>A0AAV1DMB5</accession>
<name>A0AAV1DMB5_OLDCO</name>
<dbReference type="Proteomes" id="UP001161247">
    <property type="component" value="Chromosome 6"/>
</dbReference>
<dbReference type="AlphaFoldDB" id="A0AAV1DMB5"/>
<gene>
    <name evidence="1" type="ORF">OLC1_LOCUS16879</name>
</gene>
<evidence type="ECO:0000313" key="2">
    <source>
        <dbReference type="Proteomes" id="UP001161247"/>
    </source>
</evidence>
<keyword evidence="2" id="KW-1185">Reference proteome</keyword>